<dbReference type="InterPro" id="IPR035952">
    <property type="entry name" value="Rhomboid-like_sf"/>
</dbReference>
<evidence type="ECO:0000256" key="4">
    <source>
        <dbReference type="ARBA" id="ARBA00023136"/>
    </source>
</evidence>
<dbReference type="AlphaFoldDB" id="A0A9D2FJF8"/>
<protein>
    <submittedName>
        <fullName evidence="6">Rhomboid family protein</fullName>
    </submittedName>
</protein>
<comment type="caution">
    <text evidence="6">The sequence shown here is derived from an EMBL/GenBank/DDBJ whole genome shotgun (WGS) entry which is preliminary data.</text>
</comment>
<feature type="transmembrane region" description="Helical" evidence="5">
    <location>
        <begin position="60"/>
        <end position="84"/>
    </location>
</feature>
<reference evidence="6" key="1">
    <citation type="journal article" date="2021" name="PeerJ">
        <title>Extensive microbial diversity within the chicken gut microbiome revealed by metagenomics and culture.</title>
        <authorList>
            <person name="Gilroy R."/>
            <person name="Ravi A."/>
            <person name="Getino M."/>
            <person name="Pursley I."/>
            <person name="Horton D.L."/>
            <person name="Alikhan N.F."/>
            <person name="Baker D."/>
            <person name="Gharbi K."/>
            <person name="Hall N."/>
            <person name="Watson M."/>
            <person name="Adriaenssens E.M."/>
            <person name="Foster-Nyarko E."/>
            <person name="Jarju S."/>
            <person name="Secka A."/>
            <person name="Antonio M."/>
            <person name="Oren A."/>
            <person name="Chaudhuri R.R."/>
            <person name="La Ragione R."/>
            <person name="Hildebrand F."/>
            <person name="Pallen M.J."/>
        </authorList>
    </citation>
    <scope>NUCLEOTIDE SEQUENCE</scope>
    <source>
        <strain evidence="6">CHK188-11489</strain>
    </source>
</reference>
<reference evidence="6" key="2">
    <citation type="submission" date="2021-04" db="EMBL/GenBank/DDBJ databases">
        <authorList>
            <person name="Gilroy R."/>
        </authorList>
    </citation>
    <scope>NUCLEOTIDE SEQUENCE</scope>
    <source>
        <strain evidence="6">CHK188-11489</strain>
    </source>
</reference>
<dbReference type="SUPFAM" id="SSF144091">
    <property type="entry name" value="Rhomboid-like"/>
    <property type="match status" value="1"/>
</dbReference>
<name>A0A9D2FJF8_9FIRM</name>
<feature type="transmembrane region" description="Helical" evidence="5">
    <location>
        <begin position="96"/>
        <end position="117"/>
    </location>
</feature>
<evidence type="ECO:0000313" key="6">
    <source>
        <dbReference type="EMBL" id="HIZ61651.1"/>
    </source>
</evidence>
<evidence type="ECO:0000256" key="2">
    <source>
        <dbReference type="ARBA" id="ARBA00022692"/>
    </source>
</evidence>
<evidence type="ECO:0000256" key="3">
    <source>
        <dbReference type="ARBA" id="ARBA00022989"/>
    </source>
</evidence>
<keyword evidence="4 5" id="KW-0472">Membrane</keyword>
<dbReference type="EMBL" id="DXBF01000021">
    <property type="protein sequence ID" value="HIZ61651.1"/>
    <property type="molecule type" value="Genomic_DNA"/>
</dbReference>
<sequence>MDWIDKLERRWGRYGIPNLVNALMIGQLAVGLFILIVDWRVSLYLGLTRYEVLHGQIWRLVTFLFQPIWLGGFLGILNLVFYFWIGNALTRVWGDFRMTLFLALGMLGAWVSCFLTGGATASAIFLSMLFAYTWLWPDQGVLLFGIIPFKMKYLGWFELAVWAWNFITASNMTRLSMILGLAGFLAFFGREVFDWCRDTVTGYKRRRDWENRNRR</sequence>
<accession>A0A9D2FJF8</accession>
<feature type="transmembrane region" description="Helical" evidence="5">
    <location>
        <begin position="161"/>
        <end position="188"/>
    </location>
</feature>
<dbReference type="Proteomes" id="UP000824105">
    <property type="component" value="Unassembled WGS sequence"/>
</dbReference>
<evidence type="ECO:0000313" key="7">
    <source>
        <dbReference type="Proteomes" id="UP000824105"/>
    </source>
</evidence>
<evidence type="ECO:0000256" key="5">
    <source>
        <dbReference type="SAM" id="Phobius"/>
    </source>
</evidence>
<organism evidence="6 7">
    <name type="scientific">Candidatus Gemmiger avistercoris</name>
    <dbReference type="NCBI Taxonomy" id="2838606"/>
    <lineage>
        <taxon>Bacteria</taxon>
        <taxon>Bacillati</taxon>
        <taxon>Bacillota</taxon>
        <taxon>Clostridia</taxon>
        <taxon>Eubacteriales</taxon>
        <taxon>Gemmiger</taxon>
    </lineage>
</organism>
<keyword evidence="2 5" id="KW-0812">Transmembrane</keyword>
<evidence type="ECO:0000256" key="1">
    <source>
        <dbReference type="ARBA" id="ARBA00004141"/>
    </source>
</evidence>
<feature type="transmembrane region" description="Helical" evidence="5">
    <location>
        <begin position="20"/>
        <end position="39"/>
    </location>
</feature>
<dbReference type="GO" id="GO:0016020">
    <property type="term" value="C:membrane"/>
    <property type="evidence" value="ECO:0007669"/>
    <property type="project" value="UniProtKB-SubCell"/>
</dbReference>
<proteinExistence type="predicted"/>
<gene>
    <name evidence="6" type="ORF">H9724_02640</name>
</gene>
<keyword evidence="3 5" id="KW-1133">Transmembrane helix</keyword>
<comment type="subcellular location">
    <subcellularLocation>
        <location evidence="1">Membrane</location>
        <topology evidence="1">Multi-pass membrane protein</topology>
    </subcellularLocation>
</comment>